<keyword evidence="10 11" id="KW-0694">RNA-binding</keyword>
<dbReference type="Pfam" id="PF01743">
    <property type="entry name" value="PolyA_pol"/>
    <property type="match status" value="1"/>
</dbReference>
<dbReference type="GO" id="GO:0008033">
    <property type="term" value="P:tRNA processing"/>
    <property type="evidence" value="ECO:0007669"/>
    <property type="project" value="UniProtKB-KW"/>
</dbReference>
<dbReference type="SMART" id="SM00471">
    <property type="entry name" value="HDc"/>
    <property type="match status" value="1"/>
</dbReference>
<proteinExistence type="inferred from homology"/>
<dbReference type="InterPro" id="IPR050124">
    <property type="entry name" value="tRNA_CCA-adding_enzyme"/>
</dbReference>
<dbReference type="Gene3D" id="3.30.460.10">
    <property type="entry name" value="Beta Polymerase, domain 2"/>
    <property type="match status" value="1"/>
</dbReference>
<dbReference type="InterPro" id="IPR002646">
    <property type="entry name" value="PolA_pol_head_dom"/>
</dbReference>
<comment type="similarity">
    <text evidence="11">Belongs to the tRNA nucleotidyltransferase/poly(A) polymerase family.</text>
</comment>
<evidence type="ECO:0000313" key="14">
    <source>
        <dbReference type="EMBL" id="MDY5152706.1"/>
    </source>
</evidence>
<dbReference type="SUPFAM" id="SSF81301">
    <property type="entry name" value="Nucleotidyltransferase"/>
    <property type="match status" value="1"/>
</dbReference>
<evidence type="ECO:0000256" key="12">
    <source>
        <dbReference type="SAM" id="MobiDB-lite"/>
    </source>
</evidence>
<dbReference type="AlphaFoldDB" id="A0A1G7A490"/>
<keyword evidence="3" id="KW-0819">tRNA processing</keyword>
<dbReference type="GO" id="GO:0046872">
    <property type="term" value="F:metal ion binding"/>
    <property type="evidence" value="ECO:0007669"/>
    <property type="project" value="UniProtKB-KW"/>
</dbReference>
<dbReference type="GO" id="GO:0005524">
    <property type="term" value="F:ATP binding"/>
    <property type="evidence" value="ECO:0007669"/>
    <property type="project" value="UniProtKB-KW"/>
</dbReference>
<dbReference type="GO" id="GO:0016779">
    <property type="term" value="F:nucleotidyltransferase activity"/>
    <property type="evidence" value="ECO:0007669"/>
    <property type="project" value="UniProtKB-KW"/>
</dbReference>
<dbReference type="Pfam" id="PF12627">
    <property type="entry name" value="PolyA_pol_RNAbd"/>
    <property type="match status" value="1"/>
</dbReference>
<dbReference type="CDD" id="cd05398">
    <property type="entry name" value="NT_ClassII-CCAase"/>
    <property type="match status" value="1"/>
</dbReference>
<evidence type="ECO:0000256" key="3">
    <source>
        <dbReference type="ARBA" id="ARBA00022694"/>
    </source>
</evidence>
<dbReference type="GO" id="GO:0042245">
    <property type="term" value="P:RNA repair"/>
    <property type="evidence" value="ECO:0007669"/>
    <property type="project" value="UniProtKB-KW"/>
</dbReference>
<feature type="domain" description="HD/PDEase" evidence="13">
    <location>
        <begin position="296"/>
        <end position="485"/>
    </location>
</feature>
<keyword evidence="8" id="KW-0067">ATP-binding</keyword>
<keyword evidence="6" id="KW-0547">Nucleotide-binding</keyword>
<evidence type="ECO:0000256" key="10">
    <source>
        <dbReference type="ARBA" id="ARBA00022884"/>
    </source>
</evidence>
<comment type="cofactor">
    <cofactor evidence="1">
        <name>Mg(2+)</name>
        <dbReference type="ChEBI" id="CHEBI:18420"/>
    </cofactor>
</comment>
<keyword evidence="16" id="KW-1185">Reference proteome</keyword>
<feature type="compositionally biased region" description="Low complexity" evidence="12">
    <location>
        <begin position="333"/>
        <end position="376"/>
    </location>
</feature>
<dbReference type="InterPro" id="IPR032828">
    <property type="entry name" value="PolyA_RNA-bd"/>
</dbReference>
<dbReference type="InterPro" id="IPR003607">
    <property type="entry name" value="HD/PDEase_dom"/>
</dbReference>
<gene>
    <name evidence="14" type="ORF">R6G71_01380</name>
    <name evidence="15" type="ORF">SAMN05421878_10259</name>
</gene>
<evidence type="ECO:0000256" key="2">
    <source>
        <dbReference type="ARBA" id="ARBA00022679"/>
    </source>
</evidence>
<accession>A0A1G7A490</accession>
<evidence type="ECO:0000256" key="5">
    <source>
        <dbReference type="ARBA" id="ARBA00022723"/>
    </source>
</evidence>
<dbReference type="EMBL" id="FNAU01000002">
    <property type="protein sequence ID" value="SDE09453.1"/>
    <property type="molecule type" value="Genomic_DNA"/>
</dbReference>
<keyword evidence="7" id="KW-0692">RNA repair</keyword>
<dbReference type="EMBL" id="JAWNFU010000001">
    <property type="protein sequence ID" value="MDY5152706.1"/>
    <property type="molecule type" value="Genomic_DNA"/>
</dbReference>
<feature type="region of interest" description="Disordered" evidence="12">
    <location>
        <begin position="319"/>
        <end position="381"/>
    </location>
</feature>
<evidence type="ECO:0000313" key="15">
    <source>
        <dbReference type="EMBL" id="SDE09453.1"/>
    </source>
</evidence>
<dbReference type="Proteomes" id="UP001273799">
    <property type="component" value="Unassembled WGS sequence"/>
</dbReference>
<dbReference type="Pfam" id="PF01966">
    <property type="entry name" value="HD"/>
    <property type="match status" value="1"/>
</dbReference>
<evidence type="ECO:0000313" key="16">
    <source>
        <dbReference type="Proteomes" id="UP000182744"/>
    </source>
</evidence>
<dbReference type="PANTHER" id="PTHR47545">
    <property type="entry name" value="MULTIFUNCTIONAL CCA PROTEIN"/>
    <property type="match status" value="1"/>
</dbReference>
<dbReference type="InterPro" id="IPR006674">
    <property type="entry name" value="HD_domain"/>
</dbReference>
<feature type="compositionally biased region" description="Low complexity" evidence="12">
    <location>
        <begin position="26"/>
        <end position="36"/>
    </location>
</feature>
<feature type="region of interest" description="Disordered" evidence="12">
    <location>
        <begin position="1"/>
        <end position="37"/>
    </location>
</feature>
<dbReference type="Gene3D" id="1.10.3090.10">
    <property type="entry name" value="cca-adding enzyme, domain 2"/>
    <property type="match status" value="2"/>
</dbReference>
<dbReference type="InterPro" id="IPR006675">
    <property type="entry name" value="HDIG_dom"/>
</dbReference>
<evidence type="ECO:0000256" key="11">
    <source>
        <dbReference type="RuleBase" id="RU003953"/>
    </source>
</evidence>
<evidence type="ECO:0000256" key="4">
    <source>
        <dbReference type="ARBA" id="ARBA00022695"/>
    </source>
</evidence>
<dbReference type="InterPro" id="IPR043519">
    <property type="entry name" value="NT_sf"/>
</dbReference>
<name>A0A1G7A490_9ACTO</name>
<organism evidence="15 16">
    <name type="scientific">Actinobaculum suis</name>
    <dbReference type="NCBI Taxonomy" id="1657"/>
    <lineage>
        <taxon>Bacteria</taxon>
        <taxon>Bacillati</taxon>
        <taxon>Actinomycetota</taxon>
        <taxon>Actinomycetes</taxon>
        <taxon>Actinomycetales</taxon>
        <taxon>Actinomycetaceae</taxon>
        <taxon>Actinobaculum</taxon>
    </lineage>
</organism>
<dbReference type="CDD" id="cd00077">
    <property type="entry name" value="HDc"/>
    <property type="match status" value="1"/>
</dbReference>
<protein>
    <submittedName>
        <fullName evidence="14">HD domain-containing protein</fullName>
    </submittedName>
    <submittedName>
        <fullName evidence="15">HDIG domain-containing protein</fullName>
    </submittedName>
</protein>
<evidence type="ECO:0000256" key="7">
    <source>
        <dbReference type="ARBA" id="ARBA00022800"/>
    </source>
</evidence>
<evidence type="ECO:0000256" key="9">
    <source>
        <dbReference type="ARBA" id="ARBA00022842"/>
    </source>
</evidence>
<evidence type="ECO:0000256" key="1">
    <source>
        <dbReference type="ARBA" id="ARBA00001946"/>
    </source>
</evidence>
<dbReference type="PANTHER" id="PTHR47545:SF1">
    <property type="entry name" value="MULTIFUNCTIONAL CCA PROTEIN"/>
    <property type="match status" value="1"/>
</dbReference>
<dbReference type="RefSeq" id="WP_083329984.1">
    <property type="nucleotide sequence ID" value="NZ_FNAU01000002.1"/>
</dbReference>
<reference evidence="14" key="3">
    <citation type="submission" date="2023-10" db="EMBL/GenBank/DDBJ databases">
        <title>Whole Genome based description of the genera Actinobaculum and Actinotignum reveals a complex phylogenetic relationship within the species included in the genus Actinotignum.</title>
        <authorList>
            <person name="Jensen C.S."/>
            <person name="Dargis R."/>
            <person name="Kemp M."/>
            <person name="Christensen J.J."/>
        </authorList>
    </citation>
    <scope>NUCLEOTIDE SEQUENCE</scope>
    <source>
        <strain evidence="14">Actinobaculum_suis_CCUG19206T</strain>
    </source>
</reference>
<keyword evidence="4" id="KW-0548">Nucleotidyltransferase</keyword>
<evidence type="ECO:0000256" key="6">
    <source>
        <dbReference type="ARBA" id="ARBA00022741"/>
    </source>
</evidence>
<sequence length="590" mass="64523">MGQKRGAGALRTPAARVANGATSKGTPPAQATTPPANSLANERARLLVNAQHRLASLPAAITELGHIFTQAGHELALVGGPVRDAFLGLPIHDFDLTTSARPQETEKLLSTWGNTWDIGREFGTIGARRGDITVEVTTYRNDHYDIGSRKPAVDFGDTLEGDLTRRDFTVNAMAVRLPELTLVDPCGGLDALLRGELDTPVSAAQSFDDDPLRIMRAARFAAQLSLDVSEDVMRAMRDYAPRLEIVSAERIRAELERLIIAEHPRRGIELLVYTGVADVVLPEISNLRGAHDEHGRHKDVYEHSLQVLDNAIALEDAAAPPQSAGSKLATSEPAASKPTTSEPAASAASGSTAETNAAAPASAGAESSTSASAGTERPISELSQAEIRAEIGTVARPDFVLRFAALMHDVGKPATRKFEADGTVTFRFHDVVGARMTTRRMKQLRFDKQTIKDVSRLVELHLRAYGFAEADWTDSAVRRFVRDAGPLLSRLLRLIRADITSQNKRRVRKLHAANNELERRIVELRRREELDAVRPDLDGNEIMEILGIAPGRQVGKAYQYLLGLRLDEGALGKEEAERRLRAWWEEQEQA</sequence>
<reference evidence="15" key="1">
    <citation type="submission" date="2016-10" db="EMBL/GenBank/DDBJ databases">
        <authorList>
            <person name="de Groot N.N."/>
        </authorList>
    </citation>
    <scope>NUCLEOTIDE SEQUENCE [LARGE SCALE GENOMIC DNA]</scope>
    <source>
        <strain evidence="15">DSM 20639</strain>
    </source>
</reference>
<keyword evidence="5" id="KW-0479">Metal-binding</keyword>
<keyword evidence="2 11" id="KW-0808">Transferase</keyword>
<dbReference type="SUPFAM" id="SSF81891">
    <property type="entry name" value="Poly A polymerase C-terminal region-like"/>
    <property type="match status" value="1"/>
</dbReference>
<evidence type="ECO:0000256" key="8">
    <source>
        <dbReference type="ARBA" id="ARBA00022840"/>
    </source>
</evidence>
<keyword evidence="9" id="KW-0460">Magnesium</keyword>
<dbReference type="Proteomes" id="UP000182744">
    <property type="component" value="Unassembled WGS sequence"/>
</dbReference>
<evidence type="ECO:0000259" key="13">
    <source>
        <dbReference type="SMART" id="SM00471"/>
    </source>
</evidence>
<dbReference type="GO" id="GO:0003723">
    <property type="term" value="F:RNA binding"/>
    <property type="evidence" value="ECO:0007669"/>
    <property type="project" value="UniProtKB-KW"/>
</dbReference>
<reference evidence="16" key="2">
    <citation type="submission" date="2016-10" db="EMBL/GenBank/DDBJ databases">
        <authorList>
            <person name="Varghese N."/>
        </authorList>
    </citation>
    <scope>NUCLEOTIDE SEQUENCE [LARGE SCALE GENOMIC DNA]</scope>
    <source>
        <strain evidence="16">DSM 20639</strain>
    </source>
</reference>
<dbReference type="NCBIfam" id="TIGR00277">
    <property type="entry name" value="HDIG"/>
    <property type="match status" value="1"/>
</dbReference>